<organism evidence="3 4">
    <name type="scientific">Propionibacterium freudenreichii</name>
    <dbReference type="NCBI Taxonomy" id="1744"/>
    <lineage>
        <taxon>Bacteria</taxon>
        <taxon>Bacillati</taxon>
        <taxon>Actinomycetota</taxon>
        <taxon>Actinomycetes</taxon>
        <taxon>Propionibacteriales</taxon>
        <taxon>Propionibacteriaceae</taxon>
        <taxon>Propionibacterium</taxon>
    </lineage>
</organism>
<evidence type="ECO:0000313" key="4">
    <source>
        <dbReference type="Proteomes" id="UP000250080"/>
    </source>
</evidence>
<keyword evidence="1" id="KW-0472">Membrane</keyword>
<evidence type="ECO:0000313" key="3">
    <source>
        <dbReference type="EMBL" id="SCQ76733.1"/>
    </source>
</evidence>
<dbReference type="OrthoDB" id="3734500at2"/>
<dbReference type="AlphaFoldDB" id="A0A0A8QCW2"/>
<feature type="transmembrane region" description="Helical" evidence="1">
    <location>
        <begin position="110"/>
        <end position="126"/>
    </location>
</feature>
<feature type="transmembrane region" description="Helical" evidence="1">
    <location>
        <begin position="132"/>
        <end position="153"/>
    </location>
</feature>
<keyword evidence="1" id="KW-1133">Transmembrane helix</keyword>
<dbReference type="GO" id="GO:0004190">
    <property type="term" value="F:aspartic-type endopeptidase activity"/>
    <property type="evidence" value="ECO:0007669"/>
    <property type="project" value="InterPro"/>
</dbReference>
<name>A0A0A8QCW2_9ACTN</name>
<dbReference type="InterPro" id="IPR000045">
    <property type="entry name" value="Prepilin_IV_endopep_pep"/>
</dbReference>
<dbReference type="Proteomes" id="UP000250080">
    <property type="component" value="Chromosome I"/>
</dbReference>
<keyword evidence="1" id="KW-0812">Transmembrane</keyword>
<feature type="transmembrane region" description="Helical" evidence="1">
    <location>
        <begin position="84"/>
        <end position="103"/>
    </location>
</feature>
<evidence type="ECO:0000256" key="1">
    <source>
        <dbReference type="SAM" id="Phobius"/>
    </source>
</evidence>
<evidence type="ECO:0000259" key="2">
    <source>
        <dbReference type="Pfam" id="PF01478"/>
    </source>
</evidence>
<dbReference type="RefSeq" id="WP_013161446.1">
    <property type="nucleotide sequence ID" value="NZ_CCYQ01000035.1"/>
</dbReference>
<dbReference type="OMA" id="CAPPWAW"/>
<gene>
    <name evidence="3" type="ORF">PFR_JS23_687</name>
</gene>
<dbReference type="EMBL" id="LT618793">
    <property type="protein sequence ID" value="SCQ76733.1"/>
    <property type="molecule type" value="Genomic_DNA"/>
</dbReference>
<dbReference type="GO" id="GO:0016020">
    <property type="term" value="C:membrane"/>
    <property type="evidence" value="ECO:0007669"/>
    <property type="project" value="InterPro"/>
</dbReference>
<feature type="domain" description="Prepilin type IV endopeptidase peptidase" evidence="2">
    <location>
        <begin position="87"/>
        <end position="195"/>
    </location>
</feature>
<dbReference type="Pfam" id="PF01478">
    <property type="entry name" value="Peptidase_A24"/>
    <property type="match status" value="1"/>
</dbReference>
<feature type="transmembrane region" description="Helical" evidence="1">
    <location>
        <begin position="174"/>
        <end position="196"/>
    </location>
</feature>
<accession>A0A0A8QCW2</accession>
<sequence length="227" mass="23597">MDQLTSAAWAALPWLIAGLGLVVVHAAVLLPRQPEPAPDVPDADTKPSYAQLTTWRLIAACLVICLACQPLLMTAPGAQRPAWLVWSSGFAVLATVDAVSTWIPRGLTRLCLIELAVGLGLGALVWGDASALLGAALGACALGAMFWALWRFGAGIGFADVRMAVGVGALTGSVSWDFLIMAVFAAAIIGALWGVIHRLVAGPGRVFAYAPALWAGPWVAQLAQHLA</sequence>
<feature type="transmembrane region" description="Helical" evidence="1">
    <location>
        <begin position="52"/>
        <end position="72"/>
    </location>
</feature>
<feature type="transmembrane region" description="Helical" evidence="1">
    <location>
        <begin position="12"/>
        <end position="31"/>
    </location>
</feature>
<protein>
    <recommendedName>
        <fullName evidence="2">Prepilin type IV endopeptidase peptidase domain-containing protein</fullName>
    </recommendedName>
</protein>
<proteinExistence type="predicted"/>
<reference evidence="3 4" key="1">
    <citation type="submission" date="2016-09" db="EMBL/GenBank/DDBJ databases">
        <authorList>
            <person name="Laine KS P."/>
        </authorList>
    </citation>
    <scope>NUCLEOTIDE SEQUENCE [LARGE SCALE GENOMIC DNA]</scope>
    <source>
        <strain evidence="3">PFRJS-23</strain>
    </source>
</reference>